<accession>A0ABQ1URK6</accession>
<evidence type="ECO:0000313" key="1">
    <source>
        <dbReference type="EMBL" id="GGF23513.1"/>
    </source>
</evidence>
<protein>
    <recommendedName>
        <fullName evidence="3">Tetratricopeptide repeat-containing protein</fullName>
    </recommendedName>
</protein>
<proteinExistence type="predicted"/>
<dbReference type="Proteomes" id="UP000655016">
    <property type="component" value="Unassembled WGS sequence"/>
</dbReference>
<name>A0ABQ1URK6_9FLAO</name>
<gene>
    <name evidence="1" type="ORF">GCM10011518_36030</name>
</gene>
<dbReference type="InterPro" id="IPR011990">
    <property type="entry name" value="TPR-like_helical_dom_sf"/>
</dbReference>
<evidence type="ECO:0000313" key="2">
    <source>
        <dbReference type="Proteomes" id="UP000655016"/>
    </source>
</evidence>
<dbReference type="Gene3D" id="1.25.40.10">
    <property type="entry name" value="Tetratricopeptide repeat domain"/>
    <property type="match status" value="1"/>
</dbReference>
<dbReference type="RefSeq" id="WP_163395831.1">
    <property type="nucleotide sequence ID" value="NZ_BMKP01000009.1"/>
</dbReference>
<comment type="caution">
    <text evidence="1">The sequence shown here is derived from an EMBL/GenBank/DDBJ whole genome shotgun (WGS) entry which is preliminary data.</text>
</comment>
<dbReference type="PROSITE" id="PS51257">
    <property type="entry name" value="PROKAR_LIPOPROTEIN"/>
    <property type="match status" value="1"/>
</dbReference>
<reference evidence="2" key="1">
    <citation type="journal article" date="2019" name="Int. J. Syst. Evol. Microbiol.">
        <title>The Global Catalogue of Microorganisms (GCM) 10K type strain sequencing project: providing services to taxonomists for standard genome sequencing and annotation.</title>
        <authorList>
            <consortium name="The Broad Institute Genomics Platform"/>
            <consortium name="The Broad Institute Genome Sequencing Center for Infectious Disease"/>
            <person name="Wu L."/>
            <person name="Ma J."/>
        </authorList>
    </citation>
    <scope>NUCLEOTIDE SEQUENCE [LARGE SCALE GENOMIC DNA]</scope>
    <source>
        <strain evidence="2">CGMCC 1.16060</strain>
    </source>
</reference>
<sequence>MKILFTIILSIFFISCKNEHEDVYEHEHEACEEADKVSIEMRKFDDYLVTLYKESESNSENVIKKSDSLFIVNKKETEKYKSQIKSNIESKLHYLKAEIFYKIGKYKESITELNFENNKTGDAAIAYAANYIKLKDFKTAKSFIDSIGNWNGDEYALGNYYESTGNKTSALKTYRKTIEQDKSRKHFAYYKWTLKRVGELEKGKPLLNEIFFPTGNPSFEICDSDNENRTKIMKLMQNLPESKGWNGIAILESPQENEKDYYWVRVDIEKGKEFNYYIYQKTFKIKFFDPKSKKLIVLEDWRKSRKNGL</sequence>
<evidence type="ECO:0008006" key="3">
    <source>
        <dbReference type="Google" id="ProtNLM"/>
    </source>
</evidence>
<organism evidence="1 2">
    <name type="scientific">Flavobacterium limi</name>
    <dbReference type="NCBI Taxonomy" id="2045105"/>
    <lineage>
        <taxon>Bacteria</taxon>
        <taxon>Pseudomonadati</taxon>
        <taxon>Bacteroidota</taxon>
        <taxon>Flavobacteriia</taxon>
        <taxon>Flavobacteriales</taxon>
        <taxon>Flavobacteriaceae</taxon>
        <taxon>Flavobacterium</taxon>
    </lineage>
</organism>
<dbReference type="SUPFAM" id="SSF48452">
    <property type="entry name" value="TPR-like"/>
    <property type="match status" value="1"/>
</dbReference>
<dbReference type="EMBL" id="BMKP01000009">
    <property type="protein sequence ID" value="GGF23513.1"/>
    <property type="molecule type" value="Genomic_DNA"/>
</dbReference>
<keyword evidence="2" id="KW-1185">Reference proteome</keyword>